<dbReference type="InterPro" id="IPR000719">
    <property type="entry name" value="Prot_kinase_dom"/>
</dbReference>
<gene>
    <name evidence="3" type="ORF">CHRIB12_LOCUS8693</name>
</gene>
<dbReference type="GO" id="GO:0004672">
    <property type="term" value="F:protein kinase activity"/>
    <property type="evidence" value="ECO:0007669"/>
    <property type="project" value="InterPro"/>
</dbReference>
<dbReference type="EMBL" id="CAGKOT010000016">
    <property type="protein sequence ID" value="CAB5361421.1"/>
    <property type="molecule type" value="Genomic_DNA"/>
</dbReference>
<accession>A0A915Z4W5</accession>
<dbReference type="PROSITE" id="PS50011">
    <property type="entry name" value="PROTEIN_KINASE_DOM"/>
    <property type="match status" value="1"/>
</dbReference>
<feature type="domain" description="Protein kinase" evidence="2">
    <location>
        <begin position="82"/>
        <end position="352"/>
    </location>
</feature>
<dbReference type="AlphaFoldDB" id="A0A915Z4W5"/>
<feature type="region of interest" description="Disordered" evidence="1">
    <location>
        <begin position="360"/>
        <end position="391"/>
    </location>
</feature>
<proteinExistence type="predicted"/>
<evidence type="ECO:0000259" key="2">
    <source>
        <dbReference type="PROSITE" id="PS50011"/>
    </source>
</evidence>
<dbReference type="InterPro" id="IPR001245">
    <property type="entry name" value="Ser-Thr/Tyr_kinase_cat_dom"/>
</dbReference>
<sequence length="431" mass="49710">MLLRKKVKNIKKNMSSRHYCPECDQRLGDNTWWCKSCQQRHFKENFDNWTTGDKYIDDFIKQTQVEAEECDQYLEWIPFSAFINVNKSEISEVGTLFSANWIKGPSDTWDPVEGEYVSKRSLLKVALTSLGSSPSLFLKELKIHYYSRSRNGLIMRLFGVTRESVTSNLMMVAETVEWDVRHYVSHHHTRLTWQNKLAILHTIASALEIIKNENGEIATQNSNIKKSYVEVSVNELGLGDGKELIPVIGHYRYDLLPFFAPEIISGEDYNPKVDIYTFGMLINSPIPTPRRSQSHSEHDYGRTQMSSQDLAAILIRDESFFSTALLMQRRSVFPEEEPEPEDEDILKQYEFSIPYNIEDIKSNDSTSSEKCEKNEKNEKGEKGEKNEKNEKNVKSLSILADVITEEPESSEELIRSPITNCASPINFKFDK</sequence>
<dbReference type="OrthoDB" id="5979581at2759"/>
<dbReference type="Pfam" id="PF07714">
    <property type="entry name" value="PK_Tyr_Ser-Thr"/>
    <property type="match status" value="1"/>
</dbReference>
<protein>
    <recommendedName>
        <fullName evidence="2">Protein kinase domain-containing protein</fullName>
    </recommendedName>
</protein>
<organism evidence="3 4">
    <name type="scientific">Rhizophagus irregularis</name>
    <dbReference type="NCBI Taxonomy" id="588596"/>
    <lineage>
        <taxon>Eukaryota</taxon>
        <taxon>Fungi</taxon>
        <taxon>Fungi incertae sedis</taxon>
        <taxon>Mucoromycota</taxon>
        <taxon>Glomeromycotina</taxon>
        <taxon>Glomeromycetes</taxon>
        <taxon>Glomerales</taxon>
        <taxon>Glomeraceae</taxon>
        <taxon>Rhizophagus</taxon>
    </lineage>
</organism>
<name>A0A915Z4W5_9GLOM</name>
<dbReference type="GO" id="GO:0005524">
    <property type="term" value="F:ATP binding"/>
    <property type="evidence" value="ECO:0007669"/>
    <property type="project" value="InterPro"/>
</dbReference>
<dbReference type="Proteomes" id="UP000684084">
    <property type="component" value="Unassembled WGS sequence"/>
</dbReference>
<evidence type="ECO:0000313" key="3">
    <source>
        <dbReference type="EMBL" id="CAB5361421.1"/>
    </source>
</evidence>
<dbReference type="VEuPathDB" id="FungiDB:RhiirFUN_018932"/>
<evidence type="ECO:0000256" key="1">
    <source>
        <dbReference type="SAM" id="MobiDB-lite"/>
    </source>
</evidence>
<evidence type="ECO:0000313" key="4">
    <source>
        <dbReference type="Proteomes" id="UP000684084"/>
    </source>
</evidence>
<reference evidence="3" key="1">
    <citation type="submission" date="2020-05" db="EMBL/GenBank/DDBJ databases">
        <authorList>
            <person name="Rincon C."/>
            <person name="Sanders R I."/>
            <person name="Robbins C."/>
            <person name="Chaturvedi A."/>
        </authorList>
    </citation>
    <scope>NUCLEOTIDE SEQUENCE</scope>
    <source>
        <strain evidence="3">CHB12</strain>
    </source>
</reference>
<comment type="caution">
    <text evidence="3">The sequence shown here is derived from an EMBL/GenBank/DDBJ whole genome shotgun (WGS) entry which is preliminary data.</text>
</comment>